<reference evidence="2" key="1">
    <citation type="journal article" date="2014" name="Science">
        <title>Ancient hybridizations among the ancestral genomes of bread wheat.</title>
        <authorList>
            <consortium name="International Wheat Genome Sequencing Consortium,"/>
            <person name="Marcussen T."/>
            <person name="Sandve S.R."/>
            <person name="Heier L."/>
            <person name="Spannagl M."/>
            <person name="Pfeifer M."/>
            <person name="Jakobsen K.S."/>
            <person name="Wulff B.B."/>
            <person name="Steuernagel B."/>
            <person name="Mayer K.F."/>
            <person name="Olsen O.A."/>
        </authorList>
    </citation>
    <scope>NUCLEOTIDE SEQUENCE [LARGE SCALE GENOMIC DNA]</scope>
    <source>
        <strain evidence="2">cv. AL8/78</strain>
    </source>
</reference>
<evidence type="ECO:0000313" key="2">
    <source>
        <dbReference type="Proteomes" id="UP000015105"/>
    </source>
</evidence>
<reference evidence="2" key="2">
    <citation type="journal article" date="2017" name="Nat. Plants">
        <title>The Aegilops tauschii genome reveals multiple impacts of transposons.</title>
        <authorList>
            <person name="Zhao G."/>
            <person name="Zou C."/>
            <person name="Li K."/>
            <person name="Wang K."/>
            <person name="Li T."/>
            <person name="Gao L."/>
            <person name="Zhang X."/>
            <person name="Wang H."/>
            <person name="Yang Z."/>
            <person name="Liu X."/>
            <person name="Jiang W."/>
            <person name="Mao L."/>
            <person name="Kong X."/>
            <person name="Jiao Y."/>
            <person name="Jia J."/>
        </authorList>
    </citation>
    <scope>NUCLEOTIDE SEQUENCE [LARGE SCALE GENOMIC DNA]</scope>
    <source>
        <strain evidence="2">cv. AL8/78</strain>
    </source>
</reference>
<dbReference type="Gramene" id="AET2Gv20600600.13">
    <property type="protein sequence ID" value="AET2Gv20600600.13"/>
    <property type="gene ID" value="AET2Gv20600600"/>
</dbReference>
<evidence type="ECO:0008006" key="3">
    <source>
        <dbReference type="Google" id="ProtNLM"/>
    </source>
</evidence>
<accession>A0A453BR40</accession>
<reference evidence="1" key="3">
    <citation type="journal article" date="2017" name="Nature">
        <title>Genome sequence of the progenitor of the wheat D genome Aegilops tauschii.</title>
        <authorList>
            <person name="Luo M.C."/>
            <person name="Gu Y.Q."/>
            <person name="Puiu D."/>
            <person name="Wang H."/>
            <person name="Twardziok S.O."/>
            <person name="Deal K.R."/>
            <person name="Huo N."/>
            <person name="Zhu T."/>
            <person name="Wang L."/>
            <person name="Wang Y."/>
            <person name="McGuire P.E."/>
            <person name="Liu S."/>
            <person name="Long H."/>
            <person name="Ramasamy R.K."/>
            <person name="Rodriguez J.C."/>
            <person name="Van S.L."/>
            <person name="Yuan L."/>
            <person name="Wang Z."/>
            <person name="Xia Z."/>
            <person name="Xiao L."/>
            <person name="Anderson O.D."/>
            <person name="Ouyang S."/>
            <person name="Liang Y."/>
            <person name="Zimin A.V."/>
            <person name="Pertea G."/>
            <person name="Qi P."/>
            <person name="Bennetzen J.L."/>
            <person name="Dai X."/>
            <person name="Dawson M.W."/>
            <person name="Muller H.G."/>
            <person name="Kugler K."/>
            <person name="Rivarola-Duarte L."/>
            <person name="Spannagl M."/>
            <person name="Mayer K.F.X."/>
            <person name="Lu F.H."/>
            <person name="Bevan M.W."/>
            <person name="Leroy P."/>
            <person name="Li P."/>
            <person name="You F.M."/>
            <person name="Sun Q."/>
            <person name="Liu Z."/>
            <person name="Lyons E."/>
            <person name="Wicker T."/>
            <person name="Salzberg S.L."/>
            <person name="Devos K.M."/>
            <person name="Dvorak J."/>
        </authorList>
    </citation>
    <scope>NUCLEOTIDE SEQUENCE [LARGE SCALE GENOMIC DNA]</scope>
    <source>
        <strain evidence="1">cv. AL8/78</strain>
    </source>
</reference>
<reference evidence="1" key="4">
    <citation type="submission" date="2019-03" db="UniProtKB">
        <authorList>
            <consortium name="EnsemblPlants"/>
        </authorList>
    </citation>
    <scope>IDENTIFICATION</scope>
</reference>
<dbReference type="Proteomes" id="UP000015105">
    <property type="component" value="Chromosome 2D"/>
</dbReference>
<organism evidence="1 2">
    <name type="scientific">Aegilops tauschii subsp. strangulata</name>
    <name type="common">Goatgrass</name>
    <dbReference type="NCBI Taxonomy" id="200361"/>
    <lineage>
        <taxon>Eukaryota</taxon>
        <taxon>Viridiplantae</taxon>
        <taxon>Streptophyta</taxon>
        <taxon>Embryophyta</taxon>
        <taxon>Tracheophyta</taxon>
        <taxon>Spermatophyta</taxon>
        <taxon>Magnoliopsida</taxon>
        <taxon>Liliopsida</taxon>
        <taxon>Poales</taxon>
        <taxon>Poaceae</taxon>
        <taxon>BOP clade</taxon>
        <taxon>Pooideae</taxon>
        <taxon>Triticodae</taxon>
        <taxon>Triticeae</taxon>
        <taxon>Triticinae</taxon>
        <taxon>Aegilops</taxon>
    </lineage>
</organism>
<keyword evidence="2" id="KW-1185">Reference proteome</keyword>
<sequence length="93" mass="10611">MNSTASKLVDCYELKDNCAKFASYFSPDDSSNVGLNDLIFELSVMHLTLLNRPMSAMWIFEFVREADCYPNISIAYRILFTMTDCIASAERSF</sequence>
<evidence type="ECO:0000313" key="1">
    <source>
        <dbReference type="EnsemblPlants" id="AET2Gv20600600.13"/>
    </source>
</evidence>
<dbReference type="EnsemblPlants" id="AET2Gv20600600.13">
    <property type="protein sequence ID" value="AET2Gv20600600.13"/>
    <property type="gene ID" value="AET2Gv20600600"/>
</dbReference>
<proteinExistence type="predicted"/>
<protein>
    <recommendedName>
        <fullName evidence="3">HAT C-terminal dimerisation domain-containing protein</fullName>
    </recommendedName>
</protein>
<dbReference type="AlphaFoldDB" id="A0A453BR40"/>
<reference evidence="1" key="5">
    <citation type="journal article" date="2021" name="G3 (Bethesda)">
        <title>Aegilops tauschii genome assembly Aet v5.0 features greater sequence contiguity and improved annotation.</title>
        <authorList>
            <person name="Wang L."/>
            <person name="Zhu T."/>
            <person name="Rodriguez J.C."/>
            <person name="Deal K.R."/>
            <person name="Dubcovsky J."/>
            <person name="McGuire P.E."/>
            <person name="Lux T."/>
            <person name="Spannagl M."/>
            <person name="Mayer K.F.X."/>
            <person name="Baldrich P."/>
            <person name="Meyers B.C."/>
            <person name="Huo N."/>
            <person name="Gu Y.Q."/>
            <person name="Zhou H."/>
            <person name="Devos K.M."/>
            <person name="Bennetzen J.L."/>
            <person name="Unver T."/>
            <person name="Budak H."/>
            <person name="Gulick P.J."/>
            <person name="Galiba G."/>
            <person name="Kalapos B."/>
            <person name="Nelson D.R."/>
            <person name="Li P."/>
            <person name="You F.M."/>
            <person name="Luo M.C."/>
            <person name="Dvorak J."/>
        </authorList>
    </citation>
    <scope>NUCLEOTIDE SEQUENCE [LARGE SCALE GENOMIC DNA]</scope>
    <source>
        <strain evidence="1">cv. AL8/78</strain>
    </source>
</reference>
<name>A0A453BR40_AEGTS</name>